<evidence type="ECO:0000313" key="19">
    <source>
        <dbReference type="Proteomes" id="UP000320679"/>
    </source>
</evidence>
<evidence type="ECO:0000256" key="17">
    <source>
        <dbReference type="RuleBase" id="RU364094"/>
    </source>
</evidence>
<comment type="cofactor">
    <cofactor evidence="1 16">
        <name>pyridoxal 5'-phosphate</name>
        <dbReference type="ChEBI" id="CHEBI:597326"/>
    </cofactor>
</comment>
<comment type="catalytic activity">
    <reaction evidence="13 17">
        <text>L-isoleucine + 2-oxoglutarate = (S)-3-methyl-2-oxopentanoate + L-glutamate</text>
        <dbReference type="Rhea" id="RHEA:24801"/>
        <dbReference type="ChEBI" id="CHEBI:16810"/>
        <dbReference type="ChEBI" id="CHEBI:29985"/>
        <dbReference type="ChEBI" id="CHEBI:35146"/>
        <dbReference type="ChEBI" id="CHEBI:58045"/>
        <dbReference type="EC" id="2.6.1.42"/>
    </reaction>
</comment>
<reference evidence="18 19" key="1">
    <citation type="submission" date="2019-03" db="EMBL/GenBank/DDBJ databases">
        <title>Metabolic potential of uncultured bacteria and archaea associated with petroleum seepage in deep-sea sediments.</title>
        <authorList>
            <person name="Dong X."/>
            <person name="Hubert C."/>
        </authorList>
    </citation>
    <scope>NUCLEOTIDE SEQUENCE [LARGE SCALE GENOMIC DNA]</scope>
    <source>
        <strain evidence="18">E29_bin78</strain>
    </source>
</reference>
<comment type="catalytic activity">
    <reaction evidence="12 17">
        <text>L-valine + 2-oxoglutarate = 3-methyl-2-oxobutanoate + L-glutamate</text>
        <dbReference type="Rhea" id="RHEA:24813"/>
        <dbReference type="ChEBI" id="CHEBI:11851"/>
        <dbReference type="ChEBI" id="CHEBI:16810"/>
        <dbReference type="ChEBI" id="CHEBI:29985"/>
        <dbReference type="ChEBI" id="CHEBI:57762"/>
        <dbReference type="EC" id="2.6.1.42"/>
    </reaction>
</comment>
<dbReference type="InterPro" id="IPR043132">
    <property type="entry name" value="BCAT-like_C"/>
</dbReference>
<dbReference type="InterPro" id="IPR050571">
    <property type="entry name" value="Class-IV_PLP-Dep_Aminotrnsfr"/>
</dbReference>
<dbReference type="GO" id="GO:0005829">
    <property type="term" value="C:cytosol"/>
    <property type="evidence" value="ECO:0007669"/>
    <property type="project" value="TreeGrafter"/>
</dbReference>
<dbReference type="GO" id="GO:0052654">
    <property type="term" value="F:L-leucine-2-oxoglutarate transaminase activity"/>
    <property type="evidence" value="ECO:0007669"/>
    <property type="project" value="RHEA"/>
</dbReference>
<comment type="function">
    <text evidence="2 17">Acts on leucine, isoleucine and valine.</text>
</comment>
<evidence type="ECO:0000256" key="1">
    <source>
        <dbReference type="ARBA" id="ARBA00001933"/>
    </source>
</evidence>
<comment type="similarity">
    <text evidence="6 15">Belongs to the class-IV pyridoxal-phosphate-dependent aminotransferase family.</text>
</comment>
<evidence type="ECO:0000256" key="8">
    <source>
        <dbReference type="ARBA" id="ARBA00022605"/>
    </source>
</evidence>
<dbReference type="NCBIfam" id="TIGR01122">
    <property type="entry name" value="ilvE_I"/>
    <property type="match status" value="1"/>
</dbReference>
<accession>A0A523UYW0</accession>
<dbReference type="FunFam" id="3.20.10.10:FF:000002">
    <property type="entry name" value="D-alanine aminotransferase"/>
    <property type="match status" value="1"/>
</dbReference>
<dbReference type="SUPFAM" id="SSF56752">
    <property type="entry name" value="D-aminoacid aminotransferase-like PLP-dependent enzymes"/>
    <property type="match status" value="1"/>
</dbReference>
<dbReference type="GO" id="GO:0009098">
    <property type="term" value="P:L-leucine biosynthetic process"/>
    <property type="evidence" value="ECO:0007669"/>
    <property type="project" value="UniProtKB-UniPathway"/>
</dbReference>
<dbReference type="PROSITE" id="PS00770">
    <property type="entry name" value="AA_TRANSFER_CLASS_4"/>
    <property type="match status" value="1"/>
</dbReference>
<dbReference type="AlphaFoldDB" id="A0A523UYW0"/>
<protein>
    <recommendedName>
        <fullName evidence="17">Branched-chain-amino-acid aminotransferase</fullName>
        <shortName evidence="17">BCAT</shortName>
        <ecNumber evidence="17">2.6.1.42</ecNumber>
    </recommendedName>
</protein>
<comment type="pathway">
    <text evidence="3 17">Amino-acid biosynthesis; L-isoleucine biosynthesis; L-isoleucine from 2-oxobutanoate: step 4/4.</text>
</comment>
<dbReference type="NCBIfam" id="NF006185">
    <property type="entry name" value="PRK08320.1"/>
    <property type="match status" value="1"/>
</dbReference>
<evidence type="ECO:0000256" key="11">
    <source>
        <dbReference type="ARBA" id="ARBA00023304"/>
    </source>
</evidence>
<comment type="pathway">
    <text evidence="5 17">Amino-acid biosynthesis; L-leucine biosynthesis; L-leucine from 3-methyl-2-oxobutanoate: step 4/4.</text>
</comment>
<dbReference type="InterPro" id="IPR018300">
    <property type="entry name" value="Aminotrans_IV_CS"/>
</dbReference>
<dbReference type="PANTHER" id="PTHR42743:SF11">
    <property type="entry name" value="AMINODEOXYCHORISMATE LYASE"/>
    <property type="match status" value="1"/>
</dbReference>
<evidence type="ECO:0000256" key="13">
    <source>
        <dbReference type="ARBA" id="ARBA00048798"/>
    </source>
</evidence>
<organism evidence="18 19">
    <name type="scientific">Aerophobetes bacterium</name>
    <dbReference type="NCBI Taxonomy" id="2030807"/>
    <lineage>
        <taxon>Bacteria</taxon>
        <taxon>Candidatus Aerophobota</taxon>
    </lineage>
</organism>
<sequence>MKRWIYIDGKFLPEEEAKISVFDHGFLYGDGVFEGIRAYGGRVFKLEEHLTRLWDSARAINLTIPLSKDELREKILETLRHNKLKDAYLRLLVSRGKGDLGLDPRKCPRSSLIIIAHKISVYPEDFYEKGLEVIVASTRRNAPSALNARIKSLNYLNNILAKIEANFQGMGEAIMLSQDGYVAEGAADNIFVVKDGELLTPPTWIGILKGITRDVVIELAEKEGLPVKEETFTPFSLYSCHECFLTGTAAEIIPVTKVDGKIIGEGKAGPITKKLIEKFQQYTREEGIPIY</sequence>
<evidence type="ECO:0000256" key="7">
    <source>
        <dbReference type="ARBA" id="ARBA00022576"/>
    </source>
</evidence>
<comment type="catalytic activity">
    <reaction evidence="14 17">
        <text>L-leucine + 2-oxoglutarate = 4-methyl-2-oxopentanoate + L-glutamate</text>
        <dbReference type="Rhea" id="RHEA:18321"/>
        <dbReference type="ChEBI" id="CHEBI:16810"/>
        <dbReference type="ChEBI" id="CHEBI:17865"/>
        <dbReference type="ChEBI" id="CHEBI:29985"/>
        <dbReference type="ChEBI" id="CHEBI:57427"/>
        <dbReference type="EC" id="2.6.1.42"/>
    </reaction>
</comment>
<dbReference type="NCBIfam" id="NF005146">
    <property type="entry name" value="PRK06606.1"/>
    <property type="match status" value="1"/>
</dbReference>
<evidence type="ECO:0000256" key="6">
    <source>
        <dbReference type="ARBA" id="ARBA00009320"/>
    </source>
</evidence>
<comment type="pathway">
    <text evidence="4 17">Amino-acid biosynthesis; L-valine biosynthesis; L-valine from pyruvate: step 4/4.</text>
</comment>
<dbReference type="Proteomes" id="UP000320679">
    <property type="component" value="Unassembled WGS sequence"/>
</dbReference>
<dbReference type="EMBL" id="SOJK01000077">
    <property type="protein sequence ID" value="TET47680.1"/>
    <property type="molecule type" value="Genomic_DNA"/>
</dbReference>
<dbReference type="GO" id="GO:0052655">
    <property type="term" value="F:L-valine-2-oxoglutarate transaminase activity"/>
    <property type="evidence" value="ECO:0007669"/>
    <property type="project" value="RHEA"/>
</dbReference>
<evidence type="ECO:0000256" key="4">
    <source>
        <dbReference type="ARBA" id="ARBA00004931"/>
    </source>
</evidence>
<evidence type="ECO:0000256" key="14">
    <source>
        <dbReference type="ARBA" id="ARBA00049229"/>
    </source>
</evidence>
<dbReference type="Gene3D" id="3.30.470.10">
    <property type="match status" value="1"/>
</dbReference>
<name>A0A523UYW0_UNCAE</name>
<comment type="caution">
    <text evidence="18">The sequence shown here is derived from an EMBL/GenBank/DDBJ whole genome shotgun (WGS) entry which is preliminary data.</text>
</comment>
<gene>
    <name evidence="17 18" type="primary">ilvE</name>
    <name evidence="18" type="ORF">E3J59_01755</name>
</gene>
<dbReference type="UniPathway" id="UPA00049">
    <property type="reaction ID" value="UER00062"/>
</dbReference>
<evidence type="ECO:0000256" key="10">
    <source>
        <dbReference type="ARBA" id="ARBA00022898"/>
    </source>
</evidence>
<dbReference type="InterPro" id="IPR005785">
    <property type="entry name" value="B_amino_transI"/>
</dbReference>
<dbReference type="UniPathway" id="UPA00047">
    <property type="reaction ID" value="UER00058"/>
</dbReference>
<dbReference type="GO" id="GO:0009097">
    <property type="term" value="P:isoleucine biosynthetic process"/>
    <property type="evidence" value="ECO:0007669"/>
    <property type="project" value="UniProtKB-UniPathway"/>
</dbReference>
<dbReference type="FunFam" id="3.30.470.10:FF:000006">
    <property type="entry name" value="Branched-chain-amino-acid aminotransferase"/>
    <property type="match status" value="1"/>
</dbReference>
<dbReference type="GO" id="GO:0052656">
    <property type="term" value="F:L-isoleucine-2-oxoglutarate transaminase activity"/>
    <property type="evidence" value="ECO:0007669"/>
    <property type="project" value="RHEA"/>
</dbReference>
<dbReference type="GO" id="GO:0009099">
    <property type="term" value="P:L-valine biosynthetic process"/>
    <property type="evidence" value="ECO:0007669"/>
    <property type="project" value="UniProtKB-UniPathway"/>
</dbReference>
<evidence type="ECO:0000256" key="12">
    <source>
        <dbReference type="ARBA" id="ARBA00048212"/>
    </source>
</evidence>
<dbReference type="InterPro" id="IPR036038">
    <property type="entry name" value="Aminotransferase-like"/>
</dbReference>
<evidence type="ECO:0000256" key="15">
    <source>
        <dbReference type="RuleBase" id="RU004106"/>
    </source>
</evidence>
<dbReference type="InterPro" id="IPR001544">
    <property type="entry name" value="Aminotrans_IV"/>
</dbReference>
<keyword evidence="7 17" id="KW-0032">Aminotransferase</keyword>
<dbReference type="Pfam" id="PF01063">
    <property type="entry name" value="Aminotran_4"/>
    <property type="match status" value="1"/>
</dbReference>
<proteinExistence type="inferred from homology"/>
<evidence type="ECO:0000256" key="3">
    <source>
        <dbReference type="ARBA" id="ARBA00004824"/>
    </source>
</evidence>
<evidence type="ECO:0000256" key="9">
    <source>
        <dbReference type="ARBA" id="ARBA00022679"/>
    </source>
</evidence>
<keyword evidence="8 17" id="KW-0028">Amino-acid biosynthesis</keyword>
<dbReference type="CDD" id="cd01558">
    <property type="entry name" value="D-AAT_like"/>
    <property type="match status" value="1"/>
</dbReference>
<evidence type="ECO:0000256" key="16">
    <source>
        <dbReference type="RuleBase" id="RU004516"/>
    </source>
</evidence>
<evidence type="ECO:0000256" key="2">
    <source>
        <dbReference type="ARBA" id="ARBA00003109"/>
    </source>
</evidence>
<dbReference type="InterPro" id="IPR043131">
    <property type="entry name" value="BCAT-like_N"/>
</dbReference>
<dbReference type="PANTHER" id="PTHR42743">
    <property type="entry name" value="AMINO-ACID AMINOTRANSFERASE"/>
    <property type="match status" value="1"/>
</dbReference>
<dbReference type="UniPathway" id="UPA00048">
    <property type="reaction ID" value="UER00073"/>
</dbReference>
<evidence type="ECO:0000313" key="18">
    <source>
        <dbReference type="EMBL" id="TET47680.1"/>
    </source>
</evidence>
<dbReference type="Gene3D" id="3.20.10.10">
    <property type="entry name" value="D-amino Acid Aminotransferase, subunit A, domain 2"/>
    <property type="match status" value="1"/>
</dbReference>
<keyword evidence="10 16" id="KW-0663">Pyridoxal phosphate</keyword>
<keyword evidence="11 17" id="KW-0100">Branched-chain amino acid biosynthesis</keyword>
<dbReference type="EC" id="2.6.1.42" evidence="17"/>
<evidence type="ECO:0000256" key="5">
    <source>
        <dbReference type="ARBA" id="ARBA00005072"/>
    </source>
</evidence>
<keyword evidence="9 17" id="KW-0808">Transferase</keyword>